<evidence type="ECO:0000259" key="3">
    <source>
        <dbReference type="Pfam" id="PF12229"/>
    </source>
</evidence>
<name>A0A6J6IBE1_9ZZZZ</name>
<dbReference type="InterPro" id="IPR007391">
    <property type="entry name" value="Vancomycin_resist_VanW"/>
</dbReference>
<evidence type="ECO:0000256" key="1">
    <source>
        <dbReference type="SAM" id="MobiDB-lite"/>
    </source>
</evidence>
<feature type="compositionally biased region" description="Low complexity" evidence="1">
    <location>
        <begin position="581"/>
        <end position="591"/>
    </location>
</feature>
<keyword evidence="2" id="KW-0812">Transmembrane</keyword>
<proteinExistence type="predicted"/>
<feature type="domain" description="YoaR-like putative peptidoglycan binding" evidence="3">
    <location>
        <begin position="89"/>
        <end position="192"/>
    </location>
</feature>
<dbReference type="EMBL" id="CAFBMO010000019">
    <property type="protein sequence ID" value="CAB4904586.1"/>
    <property type="molecule type" value="Genomic_DNA"/>
</dbReference>
<sequence>MSEERHIQWSVLKSRRSLIIGGSVLGAIVLIYLIALVSTGSGIPRGTTVMGAPIGGMSVAEAKVALANQFDAQTKAPITVTSGRKTFAILPSDAGLSFDLDATLAQAAEHTYNPFAVIGNFFTQRTLDPVVLVDNDSLIAQVDGIATVVDHPSVEPTIKMKGLMPVEIDGQSGKEIDRAAAATSITQAFAMGSNKVSVVPADSKPTVSNAALAAAKTQATQAVSAPVYVTTGDIKAKIVKRAIARSLSFGAENGVLVPVLDGAILHKAIASALEPVETAGRSAYFETQDGKVIVVPGKVGKGVSDEDLATAVGSVIDKTPPARVTPVTIGVREPALSTQAAQELGVTAKLSSFTQNFPYAAYRKQNIGEAARRVNGTVVMPGATFSMNDTIKERTVANGYTVGFVIGQGGIFSQELGGGVSTATTTTWTAAFYAGMEPEQVIAHSIYISRYKAGLEATVAWGIFDMKFKNPYDTPVYIQASATSTSVTVSFWGVPVFSDIKAEFGPRRDIKPFKTIYDESDTCLGQGGMEGFAIDVDRVFYKDGVEVKRETITTKYKPSPEVICGKEKKKPGTQFGPTPTPAASGATPAPSRVSTKVPAVTPGAGDAAPARS</sequence>
<reference evidence="4" key="1">
    <citation type="submission" date="2020-05" db="EMBL/GenBank/DDBJ databases">
        <authorList>
            <person name="Chiriac C."/>
            <person name="Salcher M."/>
            <person name="Ghai R."/>
            <person name="Kavagutti S V."/>
        </authorList>
    </citation>
    <scope>NUCLEOTIDE SEQUENCE</scope>
</reference>
<keyword evidence="2" id="KW-0472">Membrane</keyword>
<evidence type="ECO:0000313" key="5">
    <source>
        <dbReference type="EMBL" id="CAB4904586.1"/>
    </source>
</evidence>
<dbReference type="AlphaFoldDB" id="A0A6J6IBE1"/>
<dbReference type="InterPro" id="IPR022029">
    <property type="entry name" value="YoaR-like_PG-bd"/>
</dbReference>
<dbReference type="PANTHER" id="PTHR35788:SF1">
    <property type="entry name" value="EXPORTED PROTEIN"/>
    <property type="match status" value="1"/>
</dbReference>
<evidence type="ECO:0000313" key="4">
    <source>
        <dbReference type="EMBL" id="CAB4622896.1"/>
    </source>
</evidence>
<dbReference type="Pfam" id="PF04294">
    <property type="entry name" value="VanW"/>
    <property type="match status" value="1"/>
</dbReference>
<feature type="region of interest" description="Disordered" evidence="1">
    <location>
        <begin position="562"/>
        <end position="612"/>
    </location>
</feature>
<dbReference type="PANTHER" id="PTHR35788">
    <property type="entry name" value="EXPORTED PROTEIN-RELATED"/>
    <property type="match status" value="1"/>
</dbReference>
<accession>A0A6J6IBE1</accession>
<evidence type="ECO:0000256" key="2">
    <source>
        <dbReference type="SAM" id="Phobius"/>
    </source>
</evidence>
<feature type="transmembrane region" description="Helical" evidence="2">
    <location>
        <begin position="18"/>
        <end position="37"/>
    </location>
</feature>
<organism evidence="4">
    <name type="scientific">freshwater metagenome</name>
    <dbReference type="NCBI Taxonomy" id="449393"/>
    <lineage>
        <taxon>unclassified sequences</taxon>
        <taxon>metagenomes</taxon>
        <taxon>ecological metagenomes</taxon>
    </lineage>
</organism>
<gene>
    <name evidence="4" type="ORF">UFOPK1908_00956</name>
    <name evidence="5" type="ORF">UFOPK3576_00675</name>
</gene>
<dbReference type="EMBL" id="CAEZVB010000042">
    <property type="protein sequence ID" value="CAB4622896.1"/>
    <property type="molecule type" value="Genomic_DNA"/>
</dbReference>
<dbReference type="InterPro" id="IPR052913">
    <property type="entry name" value="Glycopeptide_resist_protein"/>
</dbReference>
<feature type="domain" description="YoaR-like putative peptidoglycan binding" evidence="3">
    <location>
        <begin position="236"/>
        <end position="320"/>
    </location>
</feature>
<dbReference type="Pfam" id="PF12229">
    <property type="entry name" value="PG_binding_4"/>
    <property type="match status" value="2"/>
</dbReference>
<keyword evidence="2" id="KW-1133">Transmembrane helix</keyword>
<protein>
    <submittedName>
        <fullName evidence="4">Unannotated protein</fullName>
    </submittedName>
</protein>